<geneLocation type="plasmid" evidence="1 2">
    <name>P2</name>
</geneLocation>
<dbReference type="EMBL" id="OW995943">
    <property type="protein sequence ID" value="CAH6622577.1"/>
    <property type="molecule type" value="Genomic_DNA"/>
</dbReference>
<dbReference type="Proteomes" id="UP000789647">
    <property type="component" value="Plasmid P2"/>
</dbReference>
<gene>
    <name evidence="1" type="ORF">AI2935V1_5303</name>
</gene>
<keyword evidence="1" id="KW-0614">Plasmid</keyword>
<name>A0AAD1X2J5_CITFR</name>
<organism evidence="1 2">
    <name type="scientific">Citrobacter freundii</name>
    <dbReference type="NCBI Taxonomy" id="546"/>
    <lineage>
        <taxon>Bacteria</taxon>
        <taxon>Pseudomonadati</taxon>
        <taxon>Pseudomonadota</taxon>
        <taxon>Gammaproteobacteria</taxon>
        <taxon>Enterobacterales</taxon>
        <taxon>Enterobacteriaceae</taxon>
        <taxon>Citrobacter</taxon>
        <taxon>Citrobacter freundii complex</taxon>
    </lineage>
</organism>
<protein>
    <submittedName>
        <fullName evidence="1">Uncharacterized protein</fullName>
    </submittedName>
</protein>
<evidence type="ECO:0000313" key="2">
    <source>
        <dbReference type="Proteomes" id="UP000789647"/>
    </source>
</evidence>
<evidence type="ECO:0000313" key="1">
    <source>
        <dbReference type="EMBL" id="CAH6622577.1"/>
    </source>
</evidence>
<sequence>MKVIAKYKKVEITFTSQCVSINFNSVKDALTYTEWYKRAIITRVRASSDISYPSELYSYLKNKGIINTEQFLSRQSMLRKANLLSSLQSHWL</sequence>
<proteinExistence type="predicted"/>
<dbReference type="AlphaFoldDB" id="A0AAD1X2J5"/>
<reference evidence="1" key="1">
    <citation type="submission" date="2022-05" db="EMBL/GenBank/DDBJ databases">
        <authorList>
            <person name="Alioto T."/>
            <person name="Alioto T."/>
            <person name="Gomez Garrido J."/>
        </authorList>
    </citation>
    <scope>NUCLEOTIDE SEQUENCE</scope>
    <source>
        <strain evidence="1">112</strain>
        <plasmid evidence="1">P2</plasmid>
    </source>
</reference>
<accession>A0AAD1X2J5</accession>